<dbReference type="CDD" id="cd00590">
    <property type="entry name" value="RRM_SF"/>
    <property type="match status" value="1"/>
</dbReference>
<dbReference type="InterPro" id="IPR012677">
    <property type="entry name" value="Nucleotide-bd_a/b_plait_sf"/>
</dbReference>
<comment type="caution">
    <text evidence="7">The sequence shown here is derived from an EMBL/GenBank/DDBJ whole genome shotgun (WGS) entry which is preliminary data.</text>
</comment>
<dbReference type="PANTHER" id="PTHR24012">
    <property type="entry name" value="RNA BINDING PROTEIN"/>
    <property type="match status" value="1"/>
</dbReference>
<dbReference type="PROSITE" id="PS50102">
    <property type="entry name" value="RRM"/>
    <property type="match status" value="2"/>
</dbReference>
<evidence type="ECO:0000256" key="3">
    <source>
        <dbReference type="PROSITE-ProRule" id="PRU00176"/>
    </source>
</evidence>
<evidence type="ECO:0000313" key="7">
    <source>
        <dbReference type="EMBL" id="PAA86566.1"/>
    </source>
</evidence>
<dbReference type="SMART" id="SM00360">
    <property type="entry name" value="RRM"/>
    <property type="match status" value="1"/>
</dbReference>
<proteinExistence type="predicted"/>
<feature type="domain" description="RRM" evidence="6">
    <location>
        <begin position="37"/>
        <end position="121"/>
    </location>
</feature>
<evidence type="ECO:0000256" key="2">
    <source>
        <dbReference type="ARBA" id="ARBA00022884"/>
    </source>
</evidence>
<feature type="domain" description="RRM" evidence="6">
    <location>
        <begin position="127"/>
        <end position="217"/>
    </location>
</feature>
<dbReference type="SUPFAM" id="SSF54928">
    <property type="entry name" value="RNA-binding domain, RBD"/>
    <property type="match status" value="1"/>
</dbReference>
<gene>
    <name evidence="7" type="ORF">BOX15_Mlig022517g1</name>
</gene>
<keyword evidence="5" id="KW-0175">Coiled coil</keyword>
<feature type="repeat" description="TPR" evidence="4">
    <location>
        <begin position="737"/>
        <end position="770"/>
    </location>
</feature>
<dbReference type="SUPFAM" id="SSF48452">
    <property type="entry name" value="TPR-like"/>
    <property type="match status" value="1"/>
</dbReference>
<evidence type="ECO:0000256" key="1">
    <source>
        <dbReference type="ARBA" id="ARBA00022737"/>
    </source>
</evidence>
<feature type="coiled-coil region" evidence="5">
    <location>
        <begin position="881"/>
        <end position="930"/>
    </location>
</feature>
<reference evidence="7 8" key="1">
    <citation type="submission" date="2017-06" db="EMBL/GenBank/DDBJ databases">
        <title>A platform for efficient transgenesis in Macrostomum lignano, a flatworm model organism for stem cell research.</title>
        <authorList>
            <person name="Berezikov E."/>
        </authorList>
    </citation>
    <scope>NUCLEOTIDE SEQUENCE [LARGE SCALE GENOMIC DNA]</scope>
    <source>
        <strain evidence="7">DV1</strain>
        <tissue evidence="7">Whole organism</tissue>
    </source>
</reference>
<dbReference type="AlphaFoldDB" id="A0A267GKM0"/>
<accession>A0A267GKM0</accession>
<evidence type="ECO:0000256" key="4">
    <source>
        <dbReference type="PROSITE-ProRule" id="PRU00339"/>
    </source>
</evidence>
<evidence type="ECO:0000256" key="5">
    <source>
        <dbReference type="SAM" id="Coils"/>
    </source>
</evidence>
<organism evidence="7 8">
    <name type="scientific">Macrostomum lignano</name>
    <dbReference type="NCBI Taxonomy" id="282301"/>
    <lineage>
        <taxon>Eukaryota</taxon>
        <taxon>Metazoa</taxon>
        <taxon>Spiralia</taxon>
        <taxon>Lophotrochozoa</taxon>
        <taxon>Platyhelminthes</taxon>
        <taxon>Rhabditophora</taxon>
        <taxon>Macrostomorpha</taxon>
        <taxon>Macrostomida</taxon>
        <taxon>Macrostomidae</taxon>
        <taxon>Macrostomum</taxon>
    </lineage>
</organism>
<feature type="non-terminal residue" evidence="7">
    <location>
        <position position="1"/>
    </location>
</feature>
<dbReference type="OrthoDB" id="6251690at2759"/>
<keyword evidence="8" id="KW-1185">Reference proteome</keyword>
<name>A0A267GKM0_9PLAT</name>
<evidence type="ECO:0000259" key="6">
    <source>
        <dbReference type="PROSITE" id="PS50102"/>
    </source>
</evidence>
<dbReference type="Gene3D" id="1.25.40.10">
    <property type="entry name" value="Tetratricopeptide repeat domain"/>
    <property type="match status" value="2"/>
</dbReference>
<dbReference type="InterPro" id="IPR000504">
    <property type="entry name" value="RRM_dom"/>
</dbReference>
<dbReference type="InterPro" id="IPR035979">
    <property type="entry name" value="RBD_domain_sf"/>
</dbReference>
<dbReference type="InterPro" id="IPR011990">
    <property type="entry name" value="TPR-like_helical_dom_sf"/>
</dbReference>
<protein>
    <recommendedName>
        <fullName evidence="6">RRM domain-containing protein</fullName>
    </recommendedName>
</protein>
<dbReference type="PROSITE" id="PS50005">
    <property type="entry name" value="TPR"/>
    <property type="match status" value="1"/>
</dbReference>
<keyword evidence="2 3" id="KW-0694">RNA-binding</keyword>
<dbReference type="Proteomes" id="UP000215902">
    <property type="component" value="Unassembled WGS sequence"/>
</dbReference>
<sequence>STSTVNLVQYFAINSICFSMQNLGPQLGAIGGSLSSTCLCVKGLSPDSSDLTIRQLMTQEAGVPDHAIVYSQAILDKTTGHCRGLGFVEFQNESQANQALEAIQRRPVQGDRRLQIGFALENEKDLTSVYLWNLPVSCSDYWIRQVLVNSLIMNRKITQPIKSVKALPANPKYSIGFIRFGEESDAAAAIEFFIRNGLEFSYRFGCSDRLAARLADKASPRARLDQIARLSANQRGSMNDGRSMSFEDIVKPNPVLSEISAEPLQLKDAESPFKWNAHEGSLRTPEDVIRKLSEKLKLEPMLSAAYGGLLAAYHSAASPSRKLIDFSKARKHLKDAIEAANSAHQHHVRCDFVLEAISLHLDQQQKKTSPEFDERVKALGQAWNVPDNAQRIEVRANAFHVKALALFNQGIEKYVQAEEAVRTSLSLRPDNFMCVYLLAYILARLRRYRKNRAAAGPEELLLWKRSEELANLQNLDDAPKEIRLYYQQFLINYSEALLNNADLKEKCQSLASETFLALKNLNAEDLECHYRIALKCEKVFRILKLQLNDTQTPRSILLSLKDVTKNSQLFFSLAKLMENESDYEEYESLLVRAQQVAPEPGHIWVDVCLQEYREERPNDFTHEFILDEFDTMIAKYKDNFRNKSAIQYAKGAYMCRRQLVDSGFESMVEAVQVCPDVRVYFPPWKKEKILQILCERTERPELEAWFRLHIMNWDFQSTQIICERFQKALQSENSDHQLVYEHLGLLYFRLRDFQAAEENFRKLQSENPRRNSLLSSALLKRAESRDEAEKRDLIVEALRLGNPEACQPARLLLDNRLDHQLRFPLEAIKQKYCPKDPESEMQIVPWLFSKDSYELLALISIASEKNYENYSKTSPLVQTDLRKSRLALERLEQRGKQTESKYYNAIMETLKLAKSAMDGLTAKLDGYEMEKKLDYFPYGFRYMTVKKDESKKLICGLQKQSHENRRTEINKKLSNLLKLKASATDEANQRVNALVDLLSTRESKAFQFQQPFAWLVIWQELRNKAEHSSAQKPMKTLIPELLEAWNCDPDCAGSVAHMAAEFAEETRLIFEAETEALRAATGKTGVPVEDLNSAQSRPTKKFLALHLSD</sequence>
<dbReference type="EMBL" id="NIVC01000273">
    <property type="protein sequence ID" value="PAA86566.1"/>
    <property type="molecule type" value="Genomic_DNA"/>
</dbReference>
<dbReference type="GO" id="GO:0003723">
    <property type="term" value="F:RNA binding"/>
    <property type="evidence" value="ECO:0007669"/>
    <property type="project" value="UniProtKB-UniRule"/>
</dbReference>
<keyword evidence="1" id="KW-0677">Repeat</keyword>
<keyword evidence="4" id="KW-0802">TPR repeat</keyword>
<evidence type="ECO:0000313" key="8">
    <source>
        <dbReference type="Proteomes" id="UP000215902"/>
    </source>
</evidence>
<dbReference type="InterPro" id="IPR019734">
    <property type="entry name" value="TPR_rpt"/>
</dbReference>
<dbReference type="Gene3D" id="3.30.70.330">
    <property type="match status" value="1"/>
</dbReference>
<dbReference type="Pfam" id="PF00076">
    <property type="entry name" value="RRM_1"/>
    <property type="match status" value="1"/>
</dbReference>